<feature type="compositionally biased region" description="Basic and acidic residues" evidence="1">
    <location>
        <begin position="44"/>
        <end position="58"/>
    </location>
</feature>
<evidence type="ECO:0000313" key="4">
    <source>
        <dbReference type="Proteomes" id="UP000031443"/>
    </source>
</evidence>
<dbReference type="Proteomes" id="UP000031443">
    <property type="component" value="Unassembled WGS sequence"/>
</dbReference>
<evidence type="ECO:0000259" key="2">
    <source>
        <dbReference type="PROSITE" id="PS51841"/>
    </source>
</evidence>
<dbReference type="InterPro" id="IPR001322">
    <property type="entry name" value="Lamin_tail_dom"/>
</dbReference>
<protein>
    <submittedName>
        <fullName evidence="3">Intermediate filament tail domain-containing protein 1</fullName>
    </submittedName>
</protein>
<dbReference type="AlphaFoldDB" id="M7CD23"/>
<gene>
    <name evidence="3" type="ORF">UY3_04148</name>
</gene>
<accession>M7CD23</accession>
<dbReference type="Gene3D" id="2.60.40.1260">
    <property type="entry name" value="Lamin Tail domain"/>
    <property type="match status" value="1"/>
</dbReference>
<organism evidence="3 4">
    <name type="scientific">Chelonia mydas</name>
    <name type="common">Green sea-turtle</name>
    <name type="synonym">Chelonia agassizi</name>
    <dbReference type="NCBI Taxonomy" id="8469"/>
    <lineage>
        <taxon>Eukaryota</taxon>
        <taxon>Metazoa</taxon>
        <taxon>Chordata</taxon>
        <taxon>Craniata</taxon>
        <taxon>Vertebrata</taxon>
        <taxon>Euteleostomi</taxon>
        <taxon>Archelosauria</taxon>
        <taxon>Testudinata</taxon>
        <taxon>Testudines</taxon>
        <taxon>Cryptodira</taxon>
        <taxon>Durocryptodira</taxon>
        <taxon>Americhelydia</taxon>
        <taxon>Chelonioidea</taxon>
        <taxon>Cheloniidae</taxon>
        <taxon>Chelonia</taxon>
    </lineage>
</organism>
<dbReference type="EMBL" id="KB518694">
    <property type="protein sequence ID" value="EMP38667.1"/>
    <property type="molecule type" value="Genomic_DNA"/>
</dbReference>
<reference evidence="4" key="1">
    <citation type="journal article" date="2013" name="Nat. Genet.">
        <title>The draft genomes of soft-shell turtle and green sea turtle yield insights into the development and evolution of the turtle-specific body plan.</title>
        <authorList>
            <person name="Wang Z."/>
            <person name="Pascual-Anaya J."/>
            <person name="Zadissa A."/>
            <person name="Li W."/>
            <person name="Niimura Y."/>
            <person name="Huang Z."/>
            <person name="Li C."/>
            <person name="White S."/>
            <person name="Xiong Z."/>
            <person name="Fang D."/>
            <person name="Wang B."/>
            <person name="Ming Y."/>
            <person name="Chen Y."/>
            <person name="Zheng Y."/>
            <person name="Kuraku S."/>
            <person name="Pignatelli M."/>
            <person name="Herrero J."/>
            <person name="Beal K."/>
            <person name="Nozawa M."/>
            <person name="Li Q."/>
            <person name="Wang J."/>
            <person name="Zhang H."/>
            <person name="Yu L."/>
            <person name="Shigenobu S."/>
            <person name="Wang J."/>
            <person name="Liu J."/>
            <person name="Flicek P."/>
            <person name="Searle S."/>
            <person name="Wang J."/>
            <person name="Kuratani S."/>
            <person name="Yin Y."/>
            <person name="Aken B."/>
            <person name="Zhang G."/>
            <person name="Irie N."/>
        </authorList>
    </citation>
    <scope>NUCLEOTIDE SEQUENCE [LARGE SCALE GENOMIC DNA]</scope>
</reference>
<feature type="compositionally biased region" description="Polar residues" evidence="1">
    <location>
        <begin position="73"/>
        <end position="88"/>
    </location>
</feature>
<dbReference type="PROSITE" id="PS51841">
    <property type="entry name" value="LTD"/>
    <property type="match status" value="1"/>
</dbReference>
<feature type="domain" description="LTD" evidence="2">
    <location>
        <begin position="238"/>
        <end position="376"/>
    </location>
</feature>
<dbReference type="InterPro" id="IPR042840">
    <property type="entry name" value="LMNTD1"/>
</dbReference>
<feature type="compositionally biased region" description="Basic and acidic residues" evidence="1">
    <location>
        <begin position="388"/>
        <end position="399"/>
    </location>
</feature>
<feature type="region of interest" description="Disordered" evidence="1">
    <location>
        <begin position="379"/>
        <end position="421"/>
    </location>
</feature>
<dbReference type="GO" id="GO:0005737">
    <property type="term" value="C:cytoplasm"/>
    <property type="evidence" value="ECO:0007669"/>
    <property type="project" value="TreeGrafter"/>
</dbReference>
<proteinExistence type="predicted"/>
<dbReference type="PANTHER" id="PTHR47012:SF2">
    <property type="entry name" value="LTD DOMAIN-CONTAINING PROTEIN"/>
    <property type="match status" value="1"/>
</dbReference>
<name>M7CD23_CHEMY</name>
<sequence>MQRSLIGAVLKDTIYPSGITYKVLLLMTKALWRAPENLPLLPGDDPRATGETQKEDNLHRHHSNRSEGLGEDTISNQAPPIDTDSSMQPAREGVGQGEDGTSCYGILSVAPEQQPKAPPVQPKVLQKKDDTHVLRLLLHQRDLEIQGLRCAAQKEPTSRLSFILQELVSTRQRVWSEMGNNIEAEPSNMVLRRIPKHMSFLDSFFKDRDPATLEREKDNGRTQTAEVVQAEFNIYPKSSTDSEARAPGDTGFLKITTVNRKGKFVRILNTSLDQDMDLSGFVGGSPVSICRFPPDTTLPALHHITVWAAGTDCTHKKPTDMTLRAQQYFRTGPECTTVLSNAKGQISSPPPCCTSPASFGTLPQSPCDDMEVTPVQPRLAEHGPAVAVKEKRFSPNKEKEDEEEDFAPHGRQPPTAEPKPRVFKTALDTTIPTVALTGQKNARSKYGFKHMAYLPITTDMQLRRYCPAR</sequence>
<evidence type="ECO:0000313" key="3">
    <source>
        <dbReference type="EMBL" id="EMP38667.1"/>
    </source>
</evidence>
<dbReference type="SUPFAM" id="SSF74853">
    <property type="entry name" value="Lamin A/C globular tail domain"/>
    <property type="match status" value="1"/>
</dbReference>
<evidence type="ECO:0000256" key="1">
    <source>
        <dbReference type="SAM" id="MobiDB-lite"/>
    </source>
</evidence>
<dbReference type="STRING" id="8469.M7CD23"/>
<dbReference type="InterPro" id="IPR036415">
    <property type="entry name" value="Lamin_tail_dom_sf"/>
</dbReference>
<dbReference type="PANTHER" id="PTHR47012">
    <property type="entry name" value="LAMIN TAIL DOMAIN-CONTAINING PROTEIN 1"/>
    <property type="match status" value="1"/>
</dbReference>
<keyword evidence="4" id="KW-1185">Reference proteome</keyword>
<dbReference type="GO" id="GO:0005635">
    <property type="term" value="C:nuclear envelope"/>
    <property type="evidence" value="ECO:0007669"/>
    <property type="project" value="TreeGrafter"/>
</dbReference>
<feature type="region of interest" description="Disordered" evidence="1">
    <location>
        <begin position="41"/>
        <end position="104"/>
    </location>
</feature>